<evidence type="ECO:0000256" key="1">
    <source>
        <dbReference type="SAM" id="Phobius"/>
    </source>
</evidence>
<feature type="transmembrane region" description="Helical" evidence="1">
    <location>
        <begin position="64"/>
        <end position="85"/>
    </location>
</feature>
<dbReference type="RefSeq" id="WP_027843681.1">
    <property type="nucleotide sequence ID" value="NZ_LMTZ01000119.1"/>
</dbReference>
<reference evidence="3 4" key="1">
    <citation type="journal article" date="2015" name="Genome Announc.">
        <title>Draft Genome of the Euendolithic (true boring) Cyanobacterium Mastigocoleus testarum strain BC008.</title>
        <authorList>
            <person name="Guida B.S."/>
            <person name="Garcia-Pichel F."/>
        </authorList>
    </citation>
    <scope>NUCLEOTIDE SEQUENCE [LARGE SCALE GENOMIC DNA]</scope>
    <source>
        <strain evidence="3 4">BC008</strain>
    </source>
</reference>
<keyword evidence="1" id="KW-1133">Transmembrane helix</keyword>
<keyword evidence="1" id="KW-0812">Transmembrane</keyword>
<dbReference type="InterPro" id="IPR010380">
    <property type="entry name" value="DUF975"/>
</dbReference>
<organism evidence="3 4">
    <name type="scientific">Mastigocoleus testarum BC008</name>
    <dbReference type="NCBI Taxonomy" id="371196"/>
    <lineage>
        <taxon>Bacteria</taxon>
        <taxon>Bacillati</taxon>
        <taxon>Cyanobacteriota</taxon>
        <taxon>Cyanophyceae</taxon>
        <taxon>Nostocales</taxon>
        <taxon>Hapalosiphonaceae</taxon>
        <taxon>Mastigocoleus</taxon>
    </lineage>
</organism>
<feature type="transmembrane region" description="Helical" evidence="1">
    <location>
        <begin position="97"/>
        <end position="118"/>
    </location>
</feature>
<dbReference type="EMBL" id="LMTZ01000119">
    <property type="protein sequence ID" value="KST64608.1"/>
    <property type="molecule type" value="Genomic_DNA"/>
</dbReference>
<gene>
    <name evidence="2" type="ORF">BC008_13510</name>
    <name evidence="3" type="ORF">BC008_18450</name>
</gene>
<proteinExistence type="predicted"/>
<comment type="caution">
    <text evidence="3">The sequence shown here is derived from an EMBL/GenBank/DDBJ whole genome shotgun (WGS) entry which is preliminary data.</text>
</comment>
<dbReference type="PANTHER" id="PTHR40076:SF1">
    <property type="entry name" value="MEMBRANE PROTEIN"/>
    <property type="match status" value="1"/>
</dbReference>
<dbReference type="PANTHER" id="PTHR40076">
    <property type="entry name" value="MEMBRANE PROTEIN-RELATED"/>
    <property type="match status" value="1"/>
</dbReference>
<accession>A0A0V7ZJ68</accession>
<dbReference type="EMBL" id="LMTZ01000138">
    <property type="protein sequence ID" value="KST63476.1"/>
    <property type="molecule type" value="Genomic_DNA"/>
</dbReference>
<dbReference type="OrthoDB" id="5516623at2"/>
<evidence type="ECO:0000313" key="4">
    <source>
        <dbReference type="Proteomes" id="UP000053372"/>
    </source>
</evidence>
<feature type="transmembrane region" description="Helical" evidence="1">
    <location>
        <begin position="31"/>
        <end position="52"/>
    </location>
</feature>
<protein>
    <recommendedName>
        <fullName evidence="5">Glycerophosphoryl diester phosphodiesterase membrane domain-containing protein</fullName>
    </recommendedName>
</protein>
<name>A0A0V7ZJ68_9CYAN</name>
<keyword evidence="4" id="KW-1185">Reference proteome</keyword>
<evidence type="ECO:0000313" key="2">
    <source>
        <dbReference type="EMBL" id="KST63476.1"/>
    </source>
</evidence>
<sequence>MTNYTSDINDRELKIGQYFSRGWEIFKQYPGGFIGFLVITFLISGIASRLPFPLGTNEDGMGGIVNIVVTPVLSAGTYIVAFLIAKNRPKQFSDFFRGFNQFLQIFLANLVSSVLIGIASLLLLIPGIYLAIAYMFSLLFVIEKKMSFWSAMEASRTLITKKWFSFLVFAVTIFLLNLAGLVVLGLGLLVTIPLTYCIMVAAFEDIVGLNGVDNNAEDIMDIGLE</sequence>
<feature type="transmembrane region" description="Helical" evidence="1">
    <location>
        <begin position="163"/>
        <end position="190"/>
    </location>
</feature>
<dbReference type="AlphaFoldDB" id="A0A0V7ZJ68"/>
<dbReference type="Proteomes" id="UP000053372">
    <property type="component" value="Unassembled WGS sequence"/>
</dbReference>
<feature type="transmembrane region" description="Helical" evidence="1">
    <location>
        <begin position="124"/>
        <end position="142"/>
    </location>
</feature>
<evidence type="ECO:0008006" key="5">
    <source>
        <dbReference type="Google" id="ProtNLM"/>
    </source>
</evidence>
<keyword evidence="1" id="KW-0472">Membrane</keyword>
<evidence type="ECO:0000313" key="3">
    <source>
        <dbReference type="EMBL" id="KST64608.1"/>
    </source>
</evidence>